<dbReference type="GeneID" id="77466407"/>
<organism evidence="1 2">
    <name type="scientific">Fusobacterium varium ATCC 27725</name>
    <dbReference type="NCBI Taxonomy" id="469618"/>
    <lineage>
        <taxon>Bacteria</taxon>
        <taxon>Fusobacteriati</taxon>
        <taxon>Fusobacteriota</taxon>
        <taxon>Fusobacteriia</taxon>
        <taxon>Fusobacteriales</taxon>
        <taxon>Fusobacteriaceae</taxon>
        <taxon>Fusobacterium</taxon>
    </lineage>
</organism>
<proteinExistence type="predicted"/>
<evidence type="ECO:0000313" key="2">
    <source>
        <dbReference type="Proteomes" id="UP000241238"/>
    </source>
</evidence>
<dbReference type="Proteomes" id="UP000241238">
    <property type="component" value="Chromosome"/>
</dbReference>
<evidence type="ECO:0000313" key="1">
    <source>
        <dbReference type="EMBL" id="AVQ29729.1"/>
    </source>
</evidence>
<accession>A0ABN5JCK3</accession>
<reference evidence="2" key="1">
    <citation type="journal article" date="2018" name="MSphere">
        <title>Fusobacterium Genomics Using MinION and Illumina Sequencing Enables Genome Completion and Correction.</title>
        <authorList>
            <person name="Todd S.M."/>
            <person name="Settlage R.E."/>
            <person name="Lahmers K.K."/>
            <person name="Slade D.J."/>
        </authorList>
    </citation>
    <scope>NUCLEOTIDE SEQUENCE [LARGE SCALE GENOMIC DNA]</scope>
    <source>
        <strain evidence="2">ATCC 27725</strain>
    </source>
</reference>
<keyword evidence="2" id="KW-1185">Reference proteome</keyword>
<gene>
    <name evidence="1" type="ORF">C4N18_00255</name>
</gene>
<sequence length="92" mass="10794">MYVRNFTQKKIRFFYHNTEESYSAGLSVKVNNSDYIETQLLYDYVCFEGERESSTVKIKYPKGKKAEPGRNLCVFVYFNKDTQKLDPTVANV</sequence>
<dbReference type="EMBL" id="CP028103">
    <property type="protein sequence ID" value="AVQ29729.1"/>
    <property type="molecule type" value="Genomic_DNA"/>
</dbReference>
<dbReference type="RefSeq" id="WP_005951163.1">
    <property type="nucleotide sequence ID" value="NZ_CP028103.1"/>
</dbReference>
<name>A0ABN5JCK3_FUSVA</name>
<protein>
    <submittedName>
        <fullName evidence="1">Uncharacterized protein</fullName>
    </submittedName>
</protein>